<dbReference type="PANTHER" id="PTHR35546:SF130">
    <property type="entry name" value="EXPRESSED PROTEIN"/>
    <property type="match status" value="1"/>
</dbReference>
<dbReference type="NCBIfam" id="TIGR01640">
    <property type="entry name" value="F_box_assoc_1"/>
    <property type="match status" value="1"/>
</dbReference>
<dbReference type="InterPro" id="IPR055290">
    <property type="entry name" value="At3g26010-like"/>
</dbReference>
<dbReference type="SUPFAM" id="SSF81383">
    <property type="entry name" value="F-box domain"/>
    <property type="match status" value="1"/>
</dbReference>
<dbReference type="EMBL" id="OIVN01001424">
    <property type="protein sequence ID" value="SPC93767.1"/>
    <property type="molecule type" value="Genomic_DNA"/>
</dbReference>
<dbReference type="InterPro" id="IPR001810">
    <property type="entry name" value="F-box_dom"/>
</dbReference>
<feature type="domain" description="F-box protein At3g26010-like beta-propeller" evidence="2">
    <location>
        <begin position="57"/>
        <end position="268"/>
    </location>
</feature>
<proteinExistence type="predicted"/>
<dbReference type="InterPro" id="IPR036047">
    <property type="entry name" value="F-box-like_dom_sf"/>
</dbReference>
<dbReference type="InterPro" id="IPR056592">
    <property type="entry name" value="Beta-prop_At3g26010-like"/>
</dbReference>
<dbReference type="InterPro" id="IPR017451">
    <property type="entry name" value="F-box-assoc_interact_dom"/>
</dbReference>
<protein>
    <submittedName>
        <fullName evidence="3">Uncharacterized protein</fullName>
    </submittedName>
</protein>
<feature type="domain" description="F-box" evidence="1">
    <location>
        <begin position="8"/>
        <end position="44"/>
    </location>
</feature>
<evidence type="ECO:0000259" key="2">
    <source>
        <dbReference type="Pfam" id="PF24750"/>
    </source>
</evidence>
<gene>
    <name evidence="3" type="ORF">FSB_LOCUS21649</name>
</gene>
<organism evidence="3">
    <name type="scientific">Fagus sylvatica</name>
    <name type="common">Beechnut</name>
    <dbReference type="NCBI Taxonomy" id="28930"/>
    <lineage>
        <taxon>Eukaryota</taxon>
        <taxon>Viridiplantae</taxon>
        <taxon>Streptophyta</taxon>
        <taxon>Embryophyta</taxon>
        <taxon>Tracheophyta</taxon>
        <taxon>Spermatophyta</taxon>
        <taxon>Magnoliopsida</taxon>
        <taxon>eudicotyledons</taxon>
        <taxon>Gunneridae</taxon>
        <taxon>Pentapetalae</taxon>
        <taxon>rosids</taxon>
        <taxon>fabids</taxon>
        <taxon>Fagales</taxon>
        <taxon>Fagaceae</taxon>
        <taxon>Fagus</taxon>
    </lineage>
</organism>
<evidence type="ECO:0000259" key="1">
    <source>
        <dbReference type="Pfam" id="PF00646"/>
    </source>
</evidence>
<dbReference type="CDD" id="cd22157">
    <property type="entry name" value="F-box_AtFBW1-like"/>
    <property type="match status" value="1"/>
</dbReference>
<name>A0A2N9FSR7_FAGSY</name>
<sequence>MEAIFSNDDLAMEILSRLSASELSRFKCISKRWKNLISNPSFLHLHQQRSRLRGISLLLVQQYHEKKTVVLTGSSDGLICCRTRRTWPEEVPEILICNPITKEWISLIPTNCHVGHIFAFGFYPFGSSSKKAPCFKVVSIQRQKYDQNSYSFVIYSSETGKWKTSLEVCHCKDNLHENKHIHIRGRFYWLTKNQRIISFDVEQELSGIIKSPGPMRSDGGLTSACLGDTDGYLHYACADDSDLRVWMLIDHRKLDWVLKHQLNLNQFRMKRPSPVTDYFRHRGYGLVKCRMLGIFAPDYLALGTFTFYDEVIYMMIWGRLQSYNFRNGELKQLHMFGAYYMDHHNIVPAIVLPYSVTLAANGVLRVIQNSIDALISVPATVLLYSATPTVSAILTLKHVSGDASFFVASNASTYRVFSGVFSPQSQNNYNCGFHATCPLLDLKTKSIVIAMPPRALSYIKTSHSENEI</sequence>
<dbReference type="Pfam" id="PF00646">
    <property type="entry name" value="F-box"/>
    <property type="match status" value="1"/>
</dbReference>
<reference evidence="3" key="1">
    <citation type="submission" date="2018-02" db="EMBL/GenBank/DDBJ databases">
        <authorList>
            <person name="Cohen D.B."/>
            <person name="Kent A.D."/>
        </authorList>
    </citation>
    <scope>NUCLEOTIDE SEQUENCE</scope>
</reference>
<dbReference type="Pfam" id="PF24750">
    <property type="entry name" value="b-prop_At3g26010-like"/>
    <property type="match status" value="1"/>
</dbReference>
<evidence type="ECO:0000313" key="3">
    <source>
        <dbReference type="EMBL" id="SPC93767.1"/>
    </source>
</evidence>
<dbReference type="PANTHER" id="PTHR35546">
    <property type="entry name" value="F-BOX PROTEIN INTERACTION DOMAIN PROTEIN-RELATED"/>
    <property type="match status" value="1"/>
</dbReference>
<accession>A0A2N9FSR7</accession>
<dbReference type="AlphaFoldDB" id="A0A2N9FSR7"/>
<dbReference type="SUPFAM" id="SSF101898">
    <property type="entry name" value="NHL repeat"/>
    <property type="match status" value="1"/>
</dbReference>
<dbReference type="Gene3D" id="1.20.1280.50">
    <property type="match status" value="1"/>
</dbReference>